<feature type="transmembrane region" description="Helical" evidence="7">
    <location>
        <begin position="297"/>
        <end position="316"/>
    </location>
</feature>
<feature type="transmembrane region" description="Helical" evidence="7">
    <location>
        <begin position="511"/>
        <end position="527"/>
    </location>
</feature>
<feature type="domain" description="Concentrative nucleoside transporter N-terminal" evidence="8">
    <location>
        <begin position="133"/>
        <end position="198"/>
    </location>
</feature>
<dbReference type="Proteomes" id="UP000614601">
    <property type="component" value="Unassembled WGS sequence"/>
</dbReference>
<keyword evidence="3" id="KW-1003">Cell membrane</keyword>
<dbReference type="GO" id="GO:0005415">
    <property type="term" value="F:nucleoside:sodium symporter activity"/>
    <property type="evidence" value="ECO:0007669"/>
    <property type="project" value="TreeGrafter"/>
</dbReference>
<name>A0A811KPV8_9BILA</name>
<comment type="subcellular location">
    <subcellularLocation>
        <location evidence="1">Cell membrane</location>
        <topology evidence="1">Multi-pass membrane protein</topology>
    </subcellularLocation>
</comment>
<dbReference type="EMBL" id="CAJFDH010000003">
    <property type="protein sequence ID" value="CAD5217687.1"/>
    <property type="molecule type" value="Genomic_DNA"/>
</dbReference>
<feature type="domain" description="Concentrative nucleoside transporter C-terminal" evidence="9">
    <location>
        <begin position="322"/>
        <end position="509"/>
    </location>
</feature>
<dbReference type="PANTHER" id="PTHR10590:SF4">
    <property type="entry name" value="SOLUTE CARRIER FAMILY 28 MEMBER 3"/>
    <property type="match status" value="1"/>
</dbReference>
<feature type="transmembrane region" description="Helical" evidence="7">
    <location>
        <begin position="100"/>
        <end position="119"/>
    </location>
</feature>
<dbReference type="OrthoDB" id="6075923at2759"/>
<feature type="transmembrane region" description="Helical" evidence="7">
    <location>
        <begin position="52"/>
        <end position="70"/>
    </location>
</feature>
<keyword evidence="5 7" id="KW-1133">Transmembrane helix</keyword>
<reference evidence="11" key="1">
    <citation type="submission" date="2020-09" db="EMBL/GenBank/DDBJ databases">
        <authorList>
            <person name="Kikuchi T."/>
        </authorList>
    </citation>
    <scope>NUCLEOTIDE SEQUENCE</scope>
    <source>
        <strain evidence="11">SH1</strain>
    </source>
</reference>
<comment type="similarity">
    <text evidence="2">Belongs to the concentrative nucleoside transporter (CNT) (TC 2.A.41) family.</text>
</comment>
<evidence type="ECO:0000256" key="2">
    <source>
        <dbReference type="ARBA" id="ARBA00009033"/>
    </source>
</evidence>
<keyword evidence="6 7" id="KW-0472">Membrane</keyword>
<keyword evidence="12" id="KW-1185">Reference proteome</keyword>
<evidence type="ECO:0000259" key="9">
    <source>
        <dbReference type="Pfam" id="PF07662"/>
    </source>
</evidence>
<evidence type="ECO:0000256" key="6">
    <source>
        <dbReference type="ARBA" id="ARBA00023136"/>
    </source>
</evidence>
<feature type="transmembrane region" description="Helical" evidence="7">
    <location>
        <begin position="217"/>
        <end position="239"/>
    </location>
</feature>
<dbReference type="EMBL" id="CAJFCW020000003">
    <property type="protein sequence ID" value="CAG9108277.1"/>
    <property type="molecule type" value="Genomic_DNA"/>
</dbReference>
<evidence type="ECO:0000259" key="8">
    <source>
        <dbReference type="Pfam" id="PF01773"/>
    </source>
</evidence>
<dbReference type="InterPro" id="IPR008276">
    <property type="entry name" value="C_nuclsd_transpt"/>
</dbReference>
<evidence type="ECO:0000259" key="10">
    <source>
        <dbReference type="Pfam" id="PF07670"/>
    </source>
</evidence>
<feature type="transmembrane region" description="Helical" evidence="7">
    <location>
        <begin position="155"/>
        <end position="175"/>
    </location>
</feature>
<dbReference type="GO" id="GO:0005886">
    <property type="term" value="C:plasma membrane"/>
    <property type="evidence" value="ECO:0007669"/>
    <property type="project" value="UniProtKB-SubCell"/>
</dbReference>
<dbReference type="InterPro" id="IPR011657">
    <property type="entry name" value="CNT_C_dom"/>
</dbReference>
<evidence type="ECO:0000256" key="7">
    <source>
        <dbReference type="SAM" id="Phobius"/>
    </source>
</evidence>
<organism evidence="11 12">
    <name type="scientific">Bursaphelenchus okinawaensis</name>
    <dbReference type="NCBI Taxonomy" id="465554"/>
    <lineage>
        <taxon>Eukaryota</taxon>
        <taxon>Metazoa</taxon>
        <taxon>Ecdysozoa</taxon>
        <taxon>Nematoda</taxon>
        <taxon>Chromadorea</taxon>
        <taxon>Rhabditida</taxon>
        <taxon>Tylenchina</taxon>
        <taxon>Tylenchomorpha</taxon>
        <taxon>Aphelenchoidea</taxon>
        <taxon>Aphelenchoididae</taxon>
        <taxon>Bursaphelenchus</taxon>
    </lineage>
</organism>
<keyword evidence="4 7" id="KW-0812">Transmembrane</keyword>
<dbReference type="Pfam" id="PF01773">
    <property type="entry name" value="Nucleos_tra2_N"/>
    <property type="match status" value="1"/>
</dbReference>
<evidence type="ECO:0000256" key="3">
    <source>
        <dbReference type="ARBA" id="ARBA00022475"/>
    </source>
</evidence>
<evidence type="ECO:0000256" key="1">
    <source>
        <dbReference type="ARBA" id="ARBA00004651"/>
    </source>
</evidence>
<evidence type="ECO:0000313" key="11">
    <source>
        <dbReference type="EMBL" id="CAD5217687.1"/>
    </source>
</evidence>
<feature type="transmembrane region" description="Helical" evidence="7">
    <location>
        <begin position="131"/>
        <end position="149"/>
    </location>
</feature>
<evidence type="ECO:0000256" key="5">
    <source>
        <dbReference type="ARBA" id="ARBA00022989"/>
    </source>
</evidence>
<protein>
    <recommendedName>
        <fullName evidence="13">Sodium/nucleoside cotransporter</fullName>
    </recommendedName>
</protein>
<gene>
    <name evidence="11" type="ORF">BOKJ2_LOCUS7212</name>
</gene>
<evidence type="ECO:0000313" key="12">
    <source>
        <dbReference type="Proteomes" id="UP000614601"/>
    </source>
</evidence>
<dbReference type="InterPro" id="IPR011642">
    <property type="entry name" value="Gate_dom"/>
</dbReference>
<dbReference type="PANTHER" id="PTHR10590">
    <property type="entry name" value="SODIUM/NUCLEOSIDE COTRANSPORTER"/>
    <property type="match status" value="1"/>
</dbReference>
<evidence type="ECO:0008006" key="13">
    <source>
        <dbReference type="Google" id="ProtNLM"/>
    </source>
</evidence>
<dbReference type="Pfam" id="PF07670">
    <property type="entry name" value="Gate"/>
    <property type="match status" value="1"/>
</dbReference>
<dbReference type="AlphaFoldDB" id="A0A811KPV8"/>
<dbReference type="InterPro" id="IPR002668">
    <property type="entry name" value="CNT_N_dom"/>
</dbReference>
<dbReference type="Proteomes" id="UP000783686">
    <property type="component" value="Unassembled WGS sequence"/>
</dbReference>
<feature type="domain" description="Nucleoside transporter/FeoB GTPase Gate" evidence="10">
    <location>
        <begin position="220"/>
        <end position="317"/>
    </location>
</feature>
<dbReference type="Pfam" id="PF07662">
    <property type="entry name" value="Nucleos_tra2_C"/>
    <property type="match status" value="1"/>
</dbReference>
<feature type="transmembrane region" description="Helical" evidence="7">
    <location>
        <begin position="187"/>
        <end position="205"/>
    </location>
</feature>
<feature type="transmembrane region" description="Helical" evidence="7">
    <location>
        <begin position="404"/>
        <end position="425"/>
    </location>
</feature>
<feature type="transmembrane region" description="Helical" evidence="7">
    <location>
        <begin position="380"/>
        <end position="398"/>
    </location>
</feature>
<proteinExistence type="inferred from homology"/>
<feature type="transmembrane region" description="Helical" evidence="7">
    <location>
        <begin position="26"/>
        <end position="45"/>
    </location>
</feature>
<sequence length="533" mass="58374">MLSLGAVVHKIKKQCNNSKYSTQISLIPKIILVTLAHIYVIFAFVHNANTAVLPLSLLILWYLTVLYKLLCVPLLQRKDVQQVIDNVQNTVVNGISSVPYFQFIALGAVVAVFLTWLILDCNGEYTRLRSLGGVGVFVFICILCSANPGKIKWRPVIGGILLQFSAGILVLRWETGNKVLQAVAEEIVKFLHYTFVGTLQTYGFIVKMPDICGMAMAFVFTSLQIIIYFGAVVSVLYYYGVIQVVLSKVAWVMQHTIGTTAAESLNAAACIFLGQTEAAILIEPALLTMTDSEIHTVMTAGFACIAGSLFSAYIEFGACPTHILSATVMSASTSLAISKIVYPEIQKSKQKEAKTFEFAAREANNLLECISNGAIHSAQFIGAIAANLVVYTALLYLVNSVMGWIGVLIGIPDLSLNMILGYLFFPLAYVMGTSDAADPDVALHETLKVAELMGVKTVLNEFIAYQKLNEMVKTGELVGQRARMIATYALCGFSNVSMIGSQIAGCSRLDLWYIFLFYYCMCSWYLGQHPTSL</sequence>
<comment type="caution">
    <text evidence="11">The sequence shown here is derived from an EMBL/GenBank/DDBJ whole genome shotgun (WGS) entry which is preliminary data.</text>
</comment>
<accession>A0A811KPV8</accession>
<evidence type="ECO:0000256" key="4">
    <source>
        <dbReference type="ARBA" id="ARBA00022692"/>
    </source>
</evidence>
<feature type="transmembrane region" description="Helical" evidence="7">
    <location>
        <begin position="485"/>
        <end position="505"/>
    </location>
</feature>